<dbReference type="GO" id="GO:0016887">
    <property type="term" value="F:ATP hydrolysis activity"/>
    <property type="evidence" value="ECO:0007669"/>
    <property type="project" value="InterPro"/>
</dbReference>
<sequence length="625" mass="70435">MKVWYNNVVDPNRQVKDVEGNRIRIGRAPYNEIVLDSPYIAEEAAVLYRRGSSWELVALGLNGLKVGDRQLYNGESCKVATNNQIAIFPFSLTLDLPCEEAVTKAEQRAALDQTASKLISDVHLELLNRRDMELEAKGGKAESVESLWTLEQDLELIAKEQKLFTGKLIEHVAAYGMRDRLLSDLCEILPEHGDTGLYGKRHWSRLVSVVPEREQELDRTAEYLRKSLKLHELTDLSAKIDVVERSFWDKWEAIGGGIHKDFIQYMALRFVKKSIKDIVFGYGPLEDLLRLPTISEIMVVDREHIYIERNGVLENSGRRFTSDAVIEAIIQRIVSRVGRRIDKSSPLVDARLSDGSRVNAVIPPLAVSGPCITIRKFPYRKLLIDDLVAKKALSRSVAEFFRAIVLHRCNILISGGTGTGKTTLLNCMSDFIPDRERIVTVEDTAELQLNKEHVVRMETKESNIEGKGAYTIRDLVKNSLRMRPDRIVVGECRGPEALDMLQAMNTGHDGSMTTIHANNTGDAIRRLEVLVQMAADLPLEAIHQQIASAIDIVIQLRRMRNGRRVVCQVSELVGLNPTTKQLMIRDLFLWDDATEDGIQATGHVPSFMNELIETGRLTLDGLYLH</sequence>
<dbReference type="Gene3D" id="2.60.200.20">
    <property type="match status" value="1"/>
</dbReference>
<evidence type="ECO:0000313" key="5">
    <source>
        <dbReference type="Proteomes" id="UP001139103"/>
    </source>
</evidence>
<dbReference type="InterPro" id="IPR027417">
    <property type="entry name" value="P-loop_NTPase"/>
</dbReference>
<dbReference type="EMBL" id="JAJKFT010000004">
    <property type="protein sequence ID" value="MCC9628641.1"/>
    <property type="molecule type" value="Genomic_DNA"/>
</dbReference>
<dbReference type="InterPro" id="IPR000253">
    <property type="entry name" value="FHA_dom"/>
</dbReference>
<evidence type="ECO:0000313" key="4">
    <source>
        <dbReference type="EMBL" id="MCC9628641.1"/>
    </source>
</evidence>
<dbReference type="CDD" id="cd00060">
    <property type="entry name" value="FHA"/>
    <property type="match status" value="1"/>
</dbReference>
<dbReference type="InterPro" id="IPR001482">
    <property type="entry name" value="T2SS/T4SS_dom"/>
</dbReference>
<dbReference type="AlphaFoldDB" id="A0A9X1MKR1"/>
<reference evidence="4" key="1">
    <citation type="submission" date="2021-11" db="EMBL/GenBank/DDBJ databases">
        <title>Genome sequence.</title>
        <authorList>
            <person name="Sun Q."/>
        </authorList>
    </citation>
    <scope>NUCLEOTIDE SEQUENCE</scope>
    <source>
        <strain evidence="4">JC732</strain>
    </source>
</reference>
<dbReference type="RefSeq" id="WP_230218064.1">
    <property type="nucleotide sequence ID" value="NZ_JAJKFT010000004.1"/>
</dbReference>
<accession>A0A9X1MKR1</accession>
<name>A0A9X1MKR1_9BACT</name>
<dbReference type="PANTHER" id="PTHR30486">
    <property type="entry name" value="TWITCHING MOTILITY PROTEIN PILT"/>
    <property type="match status" value="1"/>
</dbReference>
<dbReference type="Gene3D" id="3.40.50.300">
    <property type="entry name" value="P-loop containing nucleotide triphosphate hydrolases"/>
    <property type="match status" value="1"/>
</dbReference>
<comment type="caution">
    <text evidence="4">The sequence shown here is derived from an EMBL/GenBank/DDBJ whole genome shotgun (WGS) entry which is preliminary data.</text>
</comment>
<feature type="domain" description="FHA" evidence="3">
    <location>
        <begin position="23"/>
        <end position="86"/>
    </location>
</feature>
<gene>
    <name evidence="4" type="primary">tadA</name>
    <name evidence="4" type="ORF">LOC68_09545</name>
</gene>
<dbReference type="PANTHER" id="PTHR30486:SF15">
    <property type="entry name" value="TYPE II_IV SECRETION SYSTEM ATPASE"/>
    <property type="match status" value="1"/>
</dbReference>
<organism evidence="4 5">
    <name type="scientific">Blastopirellula sediminis</name>
    <dbReference type="NCBI Taxonomy" id="2894196"/>
    <lineage>
        <taxon>Bacteria</taxon>
        <taxon>Pseudomonadati</taxon>
        <taxon>Planctomycetota</taxon>
        <taxon>Planctomycetia</taxon>
        <taxon>Pirellulales</taxon>
        <taxon>Pirellulaceae</taxon>
        <taxon>Blastopirellula</taxon>
    </lineage>
</organism>
<evidence type="ECO:0000259" key="2">
    <source>
        <dbReference type="Pfam" id="PF00437"/>
    </source>
</evidence>
<dbReference type="Pfam" id="PF00437">
    <property type="entry name" value="T2SSE"/>
    <property type="match status" value="1"/>
</dbReference>
<dbReference type="Proteomes" id="UP001139103">
    <property type="component" value="Unassembled WGS sequence"/>
</dbReference>
<comment type="similarity">
    <text evidence="1">Belongs to the GSP E family.</text>
</comment>
<dbReference type="SUPFAM" id="SSF49879">
    <property type="entry name" value="SMAD/FHA domain"/>
    <property type="match status" value="1"/>
</dbReference>
<evidence type="ECO:0000256" key="1">
    <source>
        <dbReference type="ARBA" id="ARBA00006611"/>
    </source>
</evidence>
<keyword evidence="5" id="KW-1185">Reference proteome</keyword>
<dbReference type="CDD" id="cd01130">
    <property type="entry name" value="VirB11-like_ATPase"/>
    <property type="match status" value="1"/>
</dbReference>
<protein>
    <submittedName>
        <fullName evidence="4">Flp pilus assembly complex ATPase component TadA</fullName>
    </submittedName>
</protein>
<dbReference type="InterPro" id="IPR008984">
    <property type="entry name" value="SMAD_FHA_dom_sf"/>
</dbReference>
<proteinExistence type="inferred from homology"/>
<dbReference type="Gene3D" id="3.30.450.380">
    <property type="match status" value="1"/>
</dbReference>
<dbReference type="Pfam" id="PF00498">
    <property type="entry name" value="FHA"/>
    <property type="match status" value="1"/>
</dbReference>
<feature type="domain" description="Bacterial type II secretion system protein E" evidence="2">
    <location>
        <begin position="283"/>
        <end position="558"/>
    </location>
</feature>
<evidence type="ECO:0000259" key="3">
    <source>
        <dbReference type="Pfam" id="PF00498"/>
    </source>
</evidence>
<dbReference type="SUPFAM" id="SSF52540">
    <property type="entry name" value="P-loop containing nucleoside triphosphate hydrolases"/>
    <property type="match status" value="1"/>
</dbReference>
<dbReference type="InterPro" id="IPR050921">
    <property type="entry name" value="T4SS_GSP_E_ATPase"/>
</dbReference>